<organism evidence="1 2">
    <name type="scientific">Pandoraea aquatica</name>
    <dbReference type="NCBI Taxonomy" id="2508290"/>
    <lineage>
        <taxon>Bacteria</taxon>
        <taxon>Pseudomonadati</taxon>
        <taxon>Pseudomonadota</taxon>
        <taxon>Betaproteobacteria</taxon>
        <taxon>Burkholderiales</taxon>
        <taxon>Burkholderiaceae</taxon>
        <taxon>Pandoraea</taxon>
    </lineage>
</organism>
<evidence type="ECO:0008006" key="3">
    <source>
        <dbReference type="Google" id="ProtNLM"/>
    </source>
</evidence>
<dbReference type="RefSeq" id="WP_150577576.1">
    <property type="nucleotide sequence ID" value="NZ_CABPSN010000007.1"/>
</dbReference>
<sequence length="205" mass="23205">MTFNNPLEAVYKAYLLSREGLFAVERIAGENSDALRPWTGLLSAAREDVGTALEVATQQADDLAVFALFATFERYVIERLQMANERLASGHPLGYSRNLAAKFKSAVEYWRFDEILDLFKPDLDVDLVGRVKQIKRYRDWIAHRNTDKTVPSQAAPDAAFEVLTKVIRQIDHAHVTSNTADVEAPTDQRSVINVCRDHLPVYRRA</sequence>
<dbReference type="AlphaFoldDB" id="A0A5E4XXN4"/>
<dbReference type="OrthoDB" id="9092039at2"/>
<protein>
    <recommendedName>
        <fullName evidence="3">RiboL-PSP-HEPN domain-containing protein</fullName>
    </recommendedName>
</protein>
<reference evidence="1 2" key="1">
    <citation type="submission" date="2019-08" db="EMBL/GenBank/DDBJ databases">
        <authorList>
            <person name="Peeters C."/>
        </authorList>
    </citation>
    <scope>NUCLEOTIDE SEQUENCE [LARGE SCALE GENOMIC DNA]</scope>
    <source>
        <strain evidence="1 2">LMG 31011</strain>
    </source>
</reference>
<gene>
    <name evidence="1" type="ORF">PAQ31011_04163</name>
</gene>
<evidence type="ECO:0000313" key="2">
    <source>
        <dbReference type="Proteomes" id="UP000366819"/>
    </source>
</evidence>
<dbReference type="EMBL" id="CABPSN010000007">
    <property type="protein sequence ID" value="VVE40852.1"/>
    <property type="molecule type" value="Genomic_DNA"/>
</dbReference>
<name>A0A5E4XXN4_9BURK</name>
<evidence type="ECO:0000313" key="1">
    <source>
        <dbReference type="EMBL" id="VVE40852.1"/>
    </source>
</evidence>
<accession>A0A5E4XXN4</accession>
<dbReference type="Proteomes" id="UP000366819">
    <property type="component" value="Unassembled WGS sequence"/>
</dbReference>
<keyword evidence="2" id="KW-1185">Reference proteome</keyword>
<proteinExistence type="predicted"/>